<reference evidence="1" key="1">
    <citation type="submission" date="2021-01" db="EMBL/GenBank/DDBJ databases">
        <authorList>
            <person name="Corre E."/>
            <person name="Pelletier E."/>
            <person name="Niang G."/>
            <person name="Scheremetjew M."/>
            <person name="Finn R."/>
            <person name="Kale V."/>
            <person name="Holt S."/>
            <person name="Cochrane G."/>
            <person name="Meng A."/>
            <person name="Brown T."/>
            <person name="Cohen L."/>
        </authorList>
    </citation>
    <scope>NUCLEOTIDE SEQUENCE</scope>
    <source>
        <strain evidence="1">CCMP325</strain>
    </source>
</reference>
<dbReference type="GO" id="GO:0003824">
    <property type="term" value="F:catalytic activity"/>
    <property type="evidence" value="ECO:0007669"/>
    <property type="project" value="InterPro"/>
</dbReference>
<dbReference type="Gene3D" id="3.10.310.10">
    <property type="entry name" value="Diaminopimelate Epimerase, Chain A, domain 1"/>
    <property type="match status" value="2"/>
</dbReference>
<dbReference type="SUPFAM" id="SSF54506">
    <property type="entry name" value="Diaminopimelate epimerase-like"/>
    <property type="match status" value="1"/>
</dbReference>
<sequence length="463" mass="51386">MKPRARELGRSGLGETETRRIRRSLFATSATTHAEALEETAKAFGKQCAVRSICTFTSSDRGGNQVAVIEDSLDAFEVKEMVRIAESCSEGFVVFVKPQRRRVQSSTRSFSICLFTPGGGCHRTLLESMAIASLFDLLDRRTPALPLLTEGSTVRIKAESFVEHVWQNEVNAEIDELGCFWVEVPCPRVIAQAPEMEVCEALNVNMLAIQTDLPIQVVECAARHLLVPVRSRRVIADLDPHWELVCEVCKQLQCDDVHVFSLDPASGGHVHTRNFNPIHRMEEEAASASSNAALVAYLHVNRVLPIESHDRVICEQGYSCGLRSKPSKVFVKLQLEPGKPSTLIGVEAPGVTGQNSMSGEATGEAVTKERNMIKASRYISNQVDETRFNLPDDYYREQAQRAIEIQIKMEAAKRAGKVYKEEENEPTSVAILPPPLALPAPISSCWVGGTCVKFQRQEYKVKY</sequence>
<proteinExistence type="predicted"/>
<dbReference type="EMBL" id="HBEO01009040">
    <property type="protein sequence ID" value="CAD8476391.1"/>
    <property type="molecule type" value="Transcribed_RNA"/>
</dbReference>
<dbReference type="Pfam" id="PF02567">
    <property type="entry name" value="PhzC-PhzF"/>
    <property type="match status" value="1"/>
</dbReference>
<gene>
    <name evidence="1" type="ORF">HPHI1048_LOCUS6303</name>
</gene>
<organism evidence="1">
    <name type="scientific">Hanusia phi</name>
    <dbReference type="NCBI Taxonomy" id="3032"/>
    <lineage>
        <taxon>Eukaryota</taxon>
        <taxon>Cryptophyceae</taxon>
        <taxon>Pyrenomonadales</taxon>
        <taxon>Geminigeraceae</taxon>
        <taxon>Hanusia</taxon>
    </lineage>
</organism>
<protein>
    <submittedName>
        <fullName evidence="1">Uncharacterized protein</fullName>
    </submittedName>
</protein>
<dbReference type="InterPro" id="IPR003719">
    <property type="entry name" value="Phenazine_PhzF-like"/>
</dbReference>
<dbReference type="AlphaFoldDB" id="A0A7S0E993"/>
<name>A0A7S0E993_9CRYP</name>
<evidence type="ECO:0000313" key="1">
    <source>
        <dbReference type="EMBL" id="CAD8476391.1"/>
    </source>
</evidence>
<accession>A0A7S0E993</accession>